<reference evidence="2" key="5">
    <citation type="journal article" date="2021" name="G3 (Bethesda)">
        <title>Aegilops tauschii genome assembly Aet v5.0 features greater sequence contiguity and improved annotation.</title>
        <authorList>
            <person name="Wang L."/>
            <person name="Zhu T."/>
            <person name="Rodriguez J.C."/>
            <person name="Deal K.R."/>
            <person name="Dubcovsky J."/>
            <person name="McGuire P.E."/>
            <person name="Lux T."/>
            <person name="Spannagl M."/>
            <person name="Mayer K.F.X."/>
            <person name="Baldrich P."/>
            <person name="Meyers B.C."/>
            <person name="Huo N."/>
            <person name="Gu Y.Q."/>
            <person name="Zhou H."/>
            <person name="Devos K.M."/>
            <person name="Bennetzen J.L."/>
            <person name="Unver T."/>
            <person name="Budak H."/>
            <person name="Gulick P.J."/>
            <person name="Galiba G."/>
            <person name="Kalapos B."/>
            <person name="Nelson D.R."/>
            <person name="Li P."/>
            <person name="You F.M."/>
            <person name="Luo M.C."/>
            <person name="Dvorak J."/>
        </authorList>
    </citation>
    <scope>NUCLEOTIDE SEQUENCE [LARGE SCALE GENOMIC DNA]</scope>
    <source>
        <strain evidence="2">cv. AL8/78</strain>
    </source>
</reference>
<dbReference type="AlphaFoldDB" id="A0A453EMS8"/>
<dbReference type="Proteomes" id="UP000015105">
    <property type="component" value="Chromosome 3D"/>
</dbReference>
<feature type="compositionally biased region" description="Low complexity" evidence="1">
    <location>
        <begin position="78"/>
        <end position="91"/>
    </location>
</feature>
<dbReference type="Gramene" id="AET3Gv20400900.2">
    <property type="protein sequence ID" value="AET3Gv20400900.2"/>
    <property type="gene ID" value="AET3Gv20400900"/>
</dbReference>
<organism evidence="2 3">
    <name type="scientific">Aegilops tauschii subsp. strangulata</name>
    <name type="common">Goatgrass</name>
    <dbReference type="NCBI Taxonomy" id="200361"/>
    <lineage>
        <taxon>Eukaryota</taxon>
        <taxon>Viridiplantae</taxon>
        <taxon>Streptophyta</taxon>
        <taxon>Embryophyta</taxon>
        <taxon>Tracheophyta</taxon>
        <taxon>Spermatophyta</taxon>
        <taxon>Magnoliopsida</taxon>
        <taxon>Liliopsida</taxon>
        <taxon>Poales</taxon>
        <taxon>Poaceae</taxon>
        <taxon>BOP clade</taxon>
        <taxon>Pooideae</taxon>
        <taxon>Triticodae</taxon>
        <taxon>Triticeae</taxon>
        <taxon>Triticinae</taxon>
        <taxon>Aegilops</taxon>
    </lineage>
</organism>
<name>A0A453EMS8_AEGTS</name>
<sequence>AAASRRRVPPGPRRGGGAGPVPGLGLEGSRRAGPRRRGGGRGDAPGRADVPGHGGRVHGVLRGPGTSATTLCGGTTCRARSAGPPTTTARPAPRPTPTPADAAPSPSAGA</sequence>
<feature type="region of interest" description="Disordered" evidence="1">
    <location>
        <begin position="1"/>
        <end position="110"/>
    </location>
</feature>
<keyword evidence="3" id="KW-1185">Reference proteome</keyword>
<reference evidence="2" key="4">
    <citation type="submission" date="2019-03" db="UniProtKB">
        <authorList>
            <consortium name="EnsemblPlants"/>
        </authorList>
    </citation>
    <scope>IDENTIFICATION</scope>
</reference>
<feature type="compositionally biased region" description="Gly residues" evidence="1">
    <location>
        <begin position="13"/>
        <end position="26"/>
    </location>
</feature>
<dbReference type="EnsemblPlants" id="AET3Gv20400900.2">
    <property type="protein sequence ID" value="AET3Gv20400900.2"/>
    <property type="gene ID" value="AET3Gv20400900"/>
</dbReference>
<accession>A0A453EMS8</accession>
<evidence type="ECO:0000313" key="3">
    <source>
        <dbReference type="Proteomes" id="UP000015105"/>
    </source>
</evidence>
<protein>
    <submittedName>
        <fullName evidence="2">Uncharacterized protein</fullName>
    </submittedName>
</protein>
<reference evidence="3" key="2">
    <citation type="journal article" date="2017" name="Nat. Plants">
        <title>The Aegilops tauschii genome reveals multiple impacts of transposons.</title>
        <authorList>
            <person name="Zhao G."/>
            <person name="Zou C."/>
            <person name="Li K."/>
            <person name="Wang K."/>
            <person name="Li T."/>
            <person name="Gao L."/>
            <person name="Zhang X."/>
            <person name="Wang H."/>
            <person name="Yang Z."/>
            <person name="Liu X."/>
            <person name="Jiang W."/>
            <person name="Mao L."/>
            <person name="Kong X."/>
            <person name="Jiao Y."/>
            <person name="Jia J."/>
        </authorList>
    </citation>
    <scope>NUCLEOTIDE SEQUENCE [LARGE SCALE GENOMIC DNA]</scope>
    <source>
        <strain evidence="3">cv. AL8/78</strain>
    </source>
</reference>
<feature type="compositionally biased region" description="Low complexity" evidence="1">
    <location>
        <begin position="99"/>
        <end position="110"/>
    </location>
</feature>
<evidence type="ECO:0000256" key="1">
    <source>
        <dbReference type="SAM" id="MobiDB-lite"/>
    </source>
</evidence>
<proteinExistence type="predicted"/>
<reference evidence="3" key="1">
    <citation type="journal article" date="2014" name="Science">
        <title>Ancient hybridizations among the ancestral genomes of bread wheat.</title>
        <authorList>
            <consortium name="International Wheat Genome Sequencing Consortium,"/>
            <person name="Marcussen T."/>
            <person name="Sandve S.R."/>
            <person name="Heier L."/>
            <person name="Spannagl M."/>
            <person name="Pfeifer M."/>
            <person name="Jakobsen K.S."/>
            <person name="Wulff B.B."/>
            <person name="Steuernagel B."/>
            <person name="Mayer K.F."/>
            <person name="Olsen O.A."/>
        </authorList>
    </citation>
    <scope>NUCLEOTIDE SEQUENCE [LARGE SCALE GENOMIC DNA]</scope>
    <source>
        <strain evidence="3">cv. AL8/78</strain>
    </source>
</reference>
<evidence type="ECO:0000313" key="2">
    <source>
        <dbReference type="EnsemblPlants" id="AET3Gv20400900.2"/>
    </source>
</evidence>
<reference evidence="2" key="3">
    <citation type="journal article" date="2017" name="Nature">
        <title>Genome sequence of the progenitor of the wheat D genome Aegilops tauschii.</title>
        <authorList>
            <person name="Luo M.C."/>
            <person name="Gu Y.Q."/>
            <person name="Puiu D."/>
            <person name="Wang H."/>
            <person name="Twardziok S.O."/>
            <person name="Deal K.R."/>
            <person name="Huo N."/>
            <person name="Zhu T."/>
            <person name="Wang L."/>
            <person name="Wang Y."/>
            <person name="McGuire P.E."/>
            <person name="Liu S."/>
            <person name="Long H."/>
            <person name="Ramasamy R.K."/>
            <person name="Rodriguez J.C."/>
            <person name="Van S.L."/>
            <person name="Yuan L."/>
            <person name="Wang Z."/>
            <person name="Xia Z."/>
            <person name="Xiao L."/>
            <person name="Anderson O.D."/>
            <person name="Ouyang S."/>
            <person name="Liang Y."/>
            <person name="Zimin A.V."/>
            <person name="Pertea G."/>
            <person name="Qi P."/>
            <person name="Bennetzen J.L."/>
            <person name="Dai X."/>
            <person name="Dawson M.W."/>
            <person name="Muller H.G."/>
            <person name="Kugler K."/>
            <person name="Rivarola-Duarte L."/>
            <person name="Spannagl M."/>
            <person name="Mayer K.F.X."/>
            <person name="Lu F.H."/>
            <person name="Bevan M.W."/>
            <person name="Leroy P."/>
            <person name="Li P."/>
            <person name="You F.M."/>
            <person name="Sun Q."/>
            <person name="Liu Z."/>
            <person name="Lyons E."/>
            <person name="Wicker T."/>
            <person name="Salzberg S.L."/>
            <person name="Devos K.M."/>
            <person name="Dvorak J."/>
        </authorList>
    </citation>
    <scope>NUCLEOTIDE SEQUENCE [LARGE SCALE GENOMIC DNA]</scope>
    <source>
        <strain evidence="2">cv. AL8/78</strain>
    </source>
</reference>